<evidence type="ECO:0000313" key="2">
    <source>
        <dbReference type="EMBL" id="KAJ4947523.1"/>
    </source>
</evidence>
<protein>
    <submittedName>
        <fullName evidence="2">Uncharacterized protein</fullName>
    </submittedName>
</protein>
<evidence type="ECO:0000256" key="1">
    <source>
        <dbReference type="SAM" id="MobiDB-lite"/>
    </source>
</evidence>
<feature type="region of interest" description="Disordered" evidence="1">
    <location>
        <begin position="33"/>
        <end position="69"/>
    </location>
</feature>
<feature type="non-terminal residue" evidence="2">
    <location>
        <position position="1"/>
    </location>
</feature>
<evidence type="ECO:0000313" key="3">
    <source>
        <dbReference type="Proteomes" id="UP001219934"/>
    </source>
</evidence>
<reference evidence="2" key="1">
    <citation type="submission" date="2022-11" db="EMBL/GenBank/DDBJ databases">
        <title>Chromosome-level genome of Pogonophryne albipinna.</title>
        <authorList>
            <person name="Jo E."/>
        </authorList>
    </citation>
    <scope>NUCLEOTIDE SEQUENCE</scope>
    <source>
        <strain evidence="2">SGF0006</strain>
        <tissue evidence="2">Muscle</tissue>
    </source>
</reference>
<dbReference type="Proteomes" id="UP001219934">
    <property type="component" value="Unassembled WGS sequence"/>
</dbReference>
<dbReference type="EMBL" id="JAPTMU010000002">
    <property type="protein sequence ID" value="KAJ4947523.1"/>
    <property type="molecule type" value="Genomic_DNA"/>
</dbReference>
<gene>
    <name evidence="2" type="ORF">JOQ06_009558</name>
</gene>
<feature type="compositionally biased region" description="Basic and acidic residues" evidence="1">
    <location>
        <begin position="33"/>
        <end position="51"/>
    </location>
</feature>
<proteinExistence type="predicted"/>
<name>A0AAD6BPR4_9TELE</name>
<dbReference type="AlphaFoldDB" id="A0AAD6BPR4"/>
<comment type="caution">
    <text evidence="2">The sequence shown here is derived from an EMBL/GenBank/DDBJ whole genome shotgun (WGS) entry which is preliminary data.</text>
</comment>
<organism evidence="2 3">
    <name type="scientific">Pogonophryne albipinna</name>
    <dbReference type="NCBI Taxonomy" id="1090488"/>
    <lineage>
        <taxon>Eukaryota</taxon>
        <taxon>Metazoa</taxon>
        <taxon>Chordata</taxon>
        <taxon>Craniata</taxon>
        <taxon>Vertebrata</taxon>
        <taxon>Euteleostomi</taxon>
        <taxon>Actinopterygii</taxon>
        <taxon>Neopterygii</taxon>
        <taxon>Teleostei</taxon>
        <taxon>Neoteleostei</taxon>
        <taxon>Acanthomorphata</taxon>
        <taxon>Eupercaria</taxon>
        <taxon>Perciformes</taxon>
        <taxon>Notothenioidei</taxon>
        <taxon>Pogonophryne</taxon>
    </lineage>
</organism>
<accession>A0AAD6BPR4</accession>
<sequence>MILQRSADIEHFTALHLDKWICRAARLPHLKGEGGRRWKRGEKVEKGRQEVPTHCFLSNQPPPPSPSKHSFTPLPVNLHYSVPSLLSPLPLSSSPSSVAGATLSGTADRYVNWAGALTRTACISPQVESRVSDEDSIGKETKWHMMVVVVEGRTVWEISSQPEQRKKEALR</sequence>
<keyword evidence="3" id="KW-1185">Reference proteome</keyword>